<dbReference type="Proteomes" id="UP000004994">
    <property type="component" value="Chromosome 10"/>
</dbReference>
<dbReference type="Gene3D" id="1.10.20.10">
    <property type="entry name" value="Histone, subunit A"/>
    <property type="match status" value="1"/>
</dbReference>
<organism evidence="2">
    <name type="scientific">Solanum lycopersicum</name>
    <name type="common">Tomato</name>
    <name type="synonym">Lycopersicon esculentum</name>
    <dbReference type="NCBI Taxonomy" id="4081"/>
    <lineage>
        <taxon>Eukaryota</taxon>
        <taxon>Viridiplantae</taxon>
        <taxon>Streptophyta</taxon>
        <taxon>Embryophyta</taxon>
        <taxon>Tracheophyta</taxon>
        <taxon>Spermatophyta</taxon>
        <taxon>Magnoliopsida</taxon>
        <taxon>eudicotyledons</taxon>
        <taxon>Gunneridae</taxon>
        <taxon>Pentapetalae</taxon>
        <taxon>asterids</taxon>
        <taxon>lamiids</taxon>
        <taxon>Solanales</taxon>
        <taxon>Solanaceae</taxon>
        <taxon>Solanoideae</taxon>
        <taxon>Solaneae</taxon>
        <taxon>Solanum</taxon>
        <taxon>Solanum subgen. Lycopersicon</taxon>
    </lineage>
</organism>
<keyword evidence="3" id="KW-1185">Reference proteome</keyword>
<dbReference type="SMART" id="SM00427">
    <property type="entry name" value="H2B"/>
    <property type="match status" value="1"/>
</dbReference>
<dbReference type="EnsemblPlants" id="Solyc10g044980.2.1">
    <property type="protein sequence ID" value="Solyc10g044980.2.1"/>
    <property type="gene ID" value="Solyc10g044980.2"/>
</dbReference>
<dbReference type="PaxDb" id="4081-Solyc10g044980.1.1"/>
<reference evidence="2" key="1">
    <citation type="journal article" date="2012" name="Nature">
        <title>The tomato genome sequence provides insights into fleshy fruit evolution.</title>
        <authorList>
            <consortium name="Tomato Genome Consortium"/>
        </authorList>
    </citation>
    <scope>NUCLEOTIDE SEQUENCE [LARGE SCALE GENOMIC DNA]</scope>
    <source>
        <strain evidence="2">cv. Heinz 1706</strain>
    </source>
</reference>
<dbReference type="InterPro" id="IPR000558">
    <property type="entry name" value="Histone_H2B"/>
</dbReference>
<dbReference type="GO" id="GO:0046982">
    <property type="term" value="F:protein heterodimerization activity"/>
    <property type="evidence" value="ECO:0007669"/>
    <property type="project" value="InterPro"/>
</dbReference>
<dbReference type="STRING" id="4081.A0A3Q7IF96"/>
<dbReference type="InterPro" id="IPR009072">
    <property type="entry name" value="Histone-fold"/>
</dbReference>
<name>A0A3Q7IF96_SOLLC</name>
<dbReference type="InParanoid" id="A0A3Q7IF96"/>
<proteinExistence type="inferred from homology"/>
<sequence>MKIPKYTTGHQKSKRSKKSVETYKNYIFKVLKQVSPDPDISSKAMEIMKNFINHMFEKHAHEFSTLARGTIKMVLPVELDKHDAIEGTMAVSKFKRS</sequence>
<dbReference type="AlphaFoldDB" id="A0A3Q7IF96"/>
<reference evidence="2" key="2">
    <citation type="submission" date="2019-01" db="UniProtKB">
        <authorList>
            <consortium name="EnsemblPlants"/>
        </authorList>
    </citation>
    <scope>IDENTIFICATION</scope>
    <source>
        <strain evidence="2">cv. Heinz 1706</strain>
    </source>
</reference>
<evidence type="ECO:0000313" key="2">
    <source>
        <dbReference type="EnsemblPlants" id="Solyc10g044980.2.1"/>
    </source>
</evidence>
<dbReference type="Gramene" id="Solyc10g044980.2.1">
    <property type="protein sequence ID" value="Solyc10g044980.2.1"/>
    <property type="gene ID" value="Solyc10g044980.2"/>
</dbReference>
<dbReference type="GO" id="GO:0030527">
    <property type="term" value="F:structural constituent of chromatin"/>
    <property type="evidence" value="ECO:0007669"/>
    <property type="project" value="InterPro"/>
</dbReference>
<evidence type="ECO:0000313" key="3">
    <source>
        <dbReference type="Proteomes" id="UP000004994"/>
    </source>
</evidence>
<accession>A0A3Q7IF96</accession>
<comment type="similarity">
    <text evidence="1">Belongs to the histone H2B family.</text>
</comment>
<evidence type="ECO:0000256" key="1">
    <source>
        <dbReference type="ARBA" id="ARBA00006846"/>
    </source>
</evidence>
<dbReference type="PRINTS" id="PR00621">
    <property type="entry name" value="HISTONEH2B"/>
</dbReference>
<dbReference type="GO" id="GO:0003677">
    <property type="term" value="F:DNA binding"/>
    <property type="evidence" value="ECO:0000318"/>
    <property type="project" value="GO_Central"/>
</dbReference>
<dbReference type="SUPFAM" id="SSF47113">
    <property type="entry name" value="Histone-fold"/>
    <property type="match status" value="1"/>
</dbReference>
<evidence type="ECO:0008006" key="4">
    <source>
        <dbReference type="Google" id="ProtNLM"/>
    </source>
</evidence>
<dbReference type="GO" id="GO:0000786">
    <property type="term" value="C:nucleosome"/>
    <property type="evidence" value="ECO:0007669"/>
    <property type="project" value="InterPro"/>
</dbReference>
<protein>
    <recommendedName>
        <fullName evidence="4">Histone H2A/H2B/H3 domain-containing protein</fullName>
    </recommendedName>
</protein>
<dbReference type="PANTHER" id="PTHR23428">
    <property type="entry name" value="HISTONE H2B"/>
    <property type="match status" value="1"/>
</dbReference>